<feature type="active site" evidence="1">
    <location>
        <position position="336"/>
    </location>
</feature>
<gene>
    <name evidence="2" type="ORF">RUM44_004622</name>
</gene>
<comment type="caution">
    <text evidence="2">The sequence shown here is derived from an EMBL/GenBank/DDBJ whole genome shotgun (WGS) entry which is preliminary data.</text>
</comment>
<dbReference type="EMBL" id="JAWJWF010000004">
    <property type="protein sequence ID" value="KAK6634015.1"/>
    <property type="molecule type" value="Genomic_DNA"/>
</dbReference>
<feature type="active site" evidence="1">
    <location>
        <position position="321"/>
    </location>
</feature>
<evidence type="ECO:0000256" key="1">
    <source>
        <dbReference type="HAMAP-Rule" id="MF_03030"/>
    </source>
</evidence>
<keyword evidence="1" id="KW-0269">Exonuclease</keyword>
<dbReference type="PANTHER" id="PTHR31340">
    <property type="entry name" value="MITOCHONDRIAL GENOME MAINTENANCE EXONUCLEASE 1"/>
    <property type="match status" value="1"/>
</dbReference>
<comment type="subcellular location">
    <subcellularLocation>
        <location evidence="1">Mitochondrion</location>
    </subcellularLocation>
</comment>
<name>A0ABR1B3C7_POLSC</name>
<keyword evidence="3" id="KW-1185">Reference proteome</keyword>
<dbReference type="Proteomes" id="UP001359485">
    <property type="component" value="Unassembled WGS sequence"/>
</dbReference>
<organism evidence="2 3">
    <name type="scientific">Polyplax serrata</name>
    <name type="common">Common mouse louse</name>
    <dbReference type="NCBI Taxonomy" id="468196"/>
    <lineage>
        <taxon>Eukaryota</taxon>
        <taxon>Metazoa</taxon>
        <taxon>Ecdysozoa</taxon>
        <taxon>Arthropoda</taxon>
        <taxon>Hexapoda</taxon>
        <taxon>Insecta</taxon>
        <taxon>Pterygota</taxon>
        <taxon>Neoptera</taxon>
        <taxon>Paraneoptera</taxon>
        <taxon>Psocodea</taxon>
        <taxon>Troctomorpha</taxon>
        <taxon>Phthiraptera</taxon>
        <taxon>Anoplura</taxon>
        <taxon>Polyplacidae</taxon>
        <taxon>Polyplax</taxon>
    </lineage>
</organism>
<evidence type="ECO:0000313" key="3">
    <source>
        <dbReference type="Proteomes" id="UP001359485"/>
    </source>
</evidence>
<keyword evidence="1" id="KW-0496">Mitochondrion</keyword>
<protein>
    <recommendedName>
        <fullName evidence="1">Mitochondrial genome maintenance exonuclease 1</fullName>
        <ecNumber evidence="1">3.1.-.-</ecNumber>
    </recommendedName>
</protein>
<reference evidence="2 3" key="1">
    <citation type="submission" date="2023-09" db="EMBL/GenBank/DDBJ databases">
        <title>Genomes of two closely related lineages of the louse Polyplax serrata with different host specificities.</title>
        <authorList>
            <person name="Martinu J."/>
            <person name="Tarabai H."/>
            <person name="Stefka J."/>
            <person name="Hypsa V."/>
        </authorList>
    </citation>
    <scope>NUCLEOTIDE SEQUENCE [LARGE SCALE GENOMIC DNA]</scope>
    <source>
        <strain evidence="2">98ZLc_SE</strain>
    </source>
</reference>
<comment type="function">
    <text evidence="1">Metal-dependent single-stranded DNA (ssDNA) exonuclease involved in mitochondrial genome maintenance.</text>
</comment>
<dbReference type="EC" id="3.1.-.-" evidence="1"/>
<proteinExistence type="inferred from homology"/>
<comment type="similarity">
    <text evidence="1">Belongs to the MGME1 family.</text>
</comment>
<evidence type="ECO:0000313" key="2">
    <source>
        <dbReference type="EMBL" id="KAK6634015.1"/>
    </source>
</evidence>
<dbReference type="PANTHER" id="PTHR31340:SF3">
    <property type="entry name" value="MITOCHONDRIAL GENOME MAINTENANCE EXONUCLEASE 1"/>
    <property type="match status" value="1"/>
</dbReference>
<sequence>MLSQTARTISTSVSHLIRNCSTKSLVLKTKPKLKQSRLQLEEKFKKSLAKKKTKVVTKKPSDYYEDIWLDELNMKNLKLYRKTSFGSFRKINITNFLEKMKVLQPESDSKQVVNESKTQTTEISSQIPVQEQTTKKEDTVLACPQMSDFLVKNILSFPLLKENCSDTLLPLFKVEQEDYGLIDSVKFPSVSRILNETMSESSKLRLEEWNKQMVAKLGEEGFEKYSKDPENVFEIDSSRKVLIETTRNRKQILVDLLRKGAKLHRCLRTYFETGQEVDIEDDEEIKGCWESLEKLLPDISNVKMVEEGVNHPVLMYKGVVDCVASYQEVPCVIEWKKSKKKKTQLSATYDAPLQLCAYLGALSWRKSFLPVTNGLVVIAYTCGSPANVFQMDADCCQFYWMQWLQRLQTFWLKRSSILLREEAEV</sequence>
<feature type="active site" evidence="1">
    <location>
        <position position="334"/>
    </location>
</feature>
<keyword evidence="1" id="KW-0540">Nuclease</keyword>
<dbReference type="HAMAP" id="MF_03030">
    <property type="entry name" value="MGME1"/>
    <property type="match status" value="1"/>
</dbReference>
<accession>A0ABR1B3C7</accession>
<keyword evidence="1" id="KW-0378">Hydrolase</keyword>